<proteinExistence type="predicted"/>
<gene>
    <name evidence="2" type="ORF">Bpfe_016927</name>
</gene>
<accession>A0AAD8BG80</accession>
<evidence type="ECO:0000313" key="3">
    <source>
        <dbReference type="Proteomes" id="UP001233172"/>
    </source>
</evidence>
<dbReference type="EMBL" id="JASAOG010000084">
    <property type="protein sequence ID" value="KAK0053707.1"/>
    <property type="molecule type" value="Genomic_DNA"/>
</dbReference>
<sequence length="282" mass="31767">PPRVVNFTVNGQKSVYLRDDDNADFFCEVDGIPTPTAYLNGSFLSKIHDLSNSSHIVSSSLTSVSCEDSGRYFCYGRNGRENTSSFEADYVDINVTCKPRLLPSEAKYENESKVVRISVDTNTVFTVIIYGYPAPTQFVLKVEKDNVFQNLSVHHEVTYTKLTPPFGRVNVTIYDANTKETKTYNLNIKNEAGMVDIKFNVIKEETIWHPSDDVGMKVGVGVGVGLGVLLLAAVIIVTVCIVRKRRLNNTPRQPPPQFFNPTFDKPEFHRKRQINLETDYIN</sequence>
<keyword evidence="3" id="KW-1185">Reference proteome</keyword>
<dbReference type="Gene3D" id="2.60.40.10">
    <property type="entry name" value="Immunoglobulins"/>
    <property type="match status" value="1"/>
</dbReference>
<dbReference type="SUPFAM" id="SSF48726">
    <property type="entry name" value="Immunoglobulin"/>
    <property type="match status" value="1"/>
</dbReference>
<dbReference type="CDD" id="cd00096">
    <property type="entry name" value="Ig"/>
    <property type="match status" value="1"/>
</dbReference>
<dbReference type="Proteomes" id="UP001233172">
    <property type="component" value="Unassembled WGS sequence"/>
</dbReference>
<keyword evidence="1" id="KW-0812">Transmembrane</keyword>
<comment type="caution">
    <text evidence="2">The sequence shown here is derived from an EMBL/GenBank/DDBJ whole genome shotgun (WGS) entry which is preliminary data.</text>
</comment>
<evidence type="ECO:0000313" key="2">
    <source>
        <dbReference type="EMBL" id="KAK0053707.1"/>
    </source>
</evidence>
<dbReference type="InterPro" id="IPR013783">
    <property type="entry name" value="Ig-like_fold"/>
</dbReference>
<keyword evidence="1" id="KW-0472">Membrane</keyword>
<keyword evidence="1" id="KW-1133">Transmembrane helix</keyword>
<organism evidence="2 3">
    <name type="scientific">Biomphalaria pfeifferi</name>
    <name type="common">Bloodfluke planorb</name>
    <name type="synonym">Freshwater snail</name>
    <dbReference type="NCBI Taxonomy" id="112525"/>
    <lineage>
        <taxon>Eukaryota</taxon>
        <taxon>Metazoa</taxon>
        <taxon>Spiralia</taxon>
        <taxon>Lophotrochozoa</taxon>
        <taxon>Mollusca</taxon>
        <taxon>Gastropoda</taxon>
        <taxon>Heterobranchia</taxon>
        <taxon>Euthyneura</taxon>
        <taxon>Panpulmonata</taxon>
        <taxon>Hygrophila</taxon>
        <taxon>Lymnaeoidea</taxon>
        <taxon>Planorbidae</taxon>
        <taxon>Biomphalaria</taxon>
    </lineage>
</organism>
<dbReference type="AlphaFoldDB" id="A0AAD8BG80"/>
<reference evidence="2" key="1">
    <citation type="journal article" date="2023" name="PLoS Negl. Trop. Dis.">
        <title>A genome sequence for Biomphalaria pfeifferi, the major vector snail for the human-infecting parasite Schistosoma mansoni.</title>
        <authorList>
            <person name="Bu L."/>
            <person name="Lu L."/>
            <person name="Laidemitt M.R."/>
            <person name="Zhang S.M."/>
            <person name="Mutuku M."/>
            <person name="Mkoji G."/>
            <person name="Steinauer M."/>
            <person name="Loker E.S."/>
        </authorList>
    </citation>
    <scope>NUCLEOTIDE SEQUENCE</scope>
    <source>
        <strain evidence="2">KasaAsao</strain>
    </source>
</reference>
<reference evidence="2" key="2">
    <citation type="submission" date="2023-04" db="EMBL/GenBank/DDBJ databases">
        <authorList>
            <person name="Bu L."/>
            <person name="Lu L."/>
            <person name="Laidemitt M.R."/>
            <person name="Zhang S.M."/>
            <person name="Mutuku M."/>
            <person name="Mkoji G."/>
            <person name="Steinauer M."/>
            <person name="Loker E.S."/>
        </authorList>
    </citation>
    <scope>NUCLEOTIDE SEQUENCE</scope>
    <source>
        <strain evidence="2">KasaAsao</strain>
        <tissue evidence="2">Whole Snail</tissue>
    </source>
</reference>
<evidence type="ECO:0008006" key="4">
    <source>
        <dbReference type="Google" id="ProtNLM"/>
    </source>
</evidence>
<protein>
    <recommendedName>
        <fullName evidence="4">Ig-like domain-containing protein</fullName>
    </recommendedName>
</protein>
<name>A0AAD8BG80_BIOPF</name>
<dbReference type="InterPro" id="IPR036179">
    <property type="entry name" value="Ig-like_dom_sf"/>
</dbReference>
<feature type="non-terminal residue" evidence="2">
    <location>
        <position position="282"/>
    </location>
</feature>
<feature type="transmembrane region" description="Helical" evidence="1">
    <location>
        <begin position="218"/>
        <end position="242"/>
    </location>
</feature>
<evidence type="ECO:0000256" key="1">
    <source>
        <dbReference type="SAM" id="Phobius"/>
    </source>
</evidence>